<dbReference type="OrthoDB" id="6127308at2759"/>
<keyword evidence="3" id="KW-0472">Membrane</keyword>
<keyword evidence="3" id="KW-1133">Transmembrane helix</keyword>
<evidence type="ECO:0000313" key="5">
    <source>
        <dbReference type="EMBL" id="VDI62984.1"/>
    </source>
</evidence>
<keyword evidence="6" id="KW-1185">Reference proteome</keyword>
<dbReference type="SMART" id="SM00202">
    <property type="entry name" value="SR"/>
    <property type="match status" value="1"/>
</dbReference>
<evidence type="ECO:0000256" key="3">
    <source>
        <dbReference type="SAM" id="Phobius"/>
    </source>
</evidence>
<dbReference type="EMBL" id="UYJE01008326">
    <property type="protein sequence ID" value="VDI62984.1"/>
    <property type="molecule type" value="Genomic_DNA"/>
</dbReference>
<dbReference type="SUPFAM" id="SSF56487">
    <property type="entry name" value="SRCR-like"/>
    <property type="match status" value="1"/>
</dbReference>
<dbReference type="PROSITE" id="PS50287">
    <property type="entry name" value="SRCR_2"/>
    <property type="match status" value="1"/>
</dbReference>
<evidence type="ECO:0000256" key="1">
    <source>
        <dbReference type="ARBA" id="ARBA00023157"/>
    </source>
</evidence>
<comment type="caution">
    <text evidence="2">Lacks conserved residue(s) required for the propagation of feature annotation.</text>
</comment>
<organism evidence="5 6">
    <name type="scientific">Mytilus galloprovincialis</name>
    <name type="common">Mediterranean mussel</name>
    <dbReference type="NCBI Taxonomy" id="29158"/>
    <lineage>
        <taxon>Eukaryota</taxon>
        <taxon>Metazoa</taxon>
        <taxon>Spiralia</taxon>
        <taxon>Lophotrochozoa</taxon>
        <taxon>Mollusca</taxon>
        <taxon>Bivalvia</taxon>
        <taxon>Autobranchia</taxon>
        <taxon>Pteriomorphia</taxon>
        <taxon>Mytilida</taxon>
        <taxon>Mytiloidea</taxon>
        <taxon>Mytilidae</taxon>
        <taxon>Mytilinae</taxon>
        <taxon>Mytilus</taxon>
    </lineage>
</organism>
<dbReference type="GO" id="GO:0016020">
    <property type="term" value="C:membrane"/>
    <property type="evidence" value="ECO:0007669"/>
    <property type="project" value="InterPro"/>
</dbReference>
<sequence length="634" mass="72770">MFILFKTKIHTMIVLKYICLVYLPFVTFGNSLDFTQSRTIILCEDEKRNISCAYGNLSIEKVIFPQQGSRCNTLRYCDDKATHIQSQCNGQKWCEVNTNAFIHGRCTKVPRHIVLNYACSHIDVWNRLVQSNQGRVVCGSLKDVQCHLHYTDVISSSKAKYDYDYHDSCEKNKVNIQECLTNGIMSACDKKYKCDETKIRNTHCFFKPFRIEITYSCDQGRTNSYMKTISRDSIIKPLINRTSSIYRNDDATWNVLHDTKYYMQVKLDNDLRVLIYDKKHNKSFVLCPNIFADTHATIVCRQFNLSDIGFAVTVTREEKYKQLHFHVNCSGNESTLLLCRFDRSSQTFCENSDAAVRCTTLNTNPVSSTEVIVPQAIPPNMTGTEIGVISSIVFIATVLFVIVIIYRKNKKSKHNSESNISAPMNYLTLHRNDGLNETSHLYVDANAINSPDSRAETDNMSYQINDLHRGNICVDHLHGMEGNVENNYFLIEPSEFEATMDNNYSDIDNPVASSSSRLQRNSLNQNNYFVLDPNETKRPNNVNNYSEIRDSSLTTIKEKNEASISNNYDHYAILKEGVYDETNNRRHVSQDDVNIYDRSLGDAYDSMTCIRNKTLDLTYNHLPQPNNDNKTIIS</sequence>
<evidence type="ECO:0000259" key="4">
    <source>
        <dbReference type="PROSITE" id="PS50287"/>
    </source>
</evidence>
<keyword evidence="3" id="KW-0812">Transmembrane</keyword>
<gene>
    <name evidence="5" type="ORF">MGAL_10B075590</name>
</gene>
<feature type="transmembrane region" description="Helical" evidence="3">
    <location>
        <begin position="12"/>
        <end position="32"/>
    </location>
</feature>
<accession>A0A8B6GF84</accession>
<keyword evidence="1 2" id="KW-1015">Disulfide bond</keyword>
<dbReference type="AlphaFoldDB" id="A0A8B6GF84"/>
<dbReference type="Gene3D" id="3.10.250.10">
    <property type="entry name" value="SRCR-like domain"/>
    <property type="match status" value="1"/>
</dbReference>
<feature type="domain" description="SRCR" evidence="4">
    <location>
        <begin position="286"/>
        <end position="359"/>
    </location>
</feature>
<proteinExistence type="predicted"/>
<dbReference type="InterPro" id="IPR036772">
    <property type="entry name" value="SRCR-like_dom_sf"/>
</dbReference>
<feature type="disulfide bond" evidence="2">
    <location>
        <begin position="329"/>
        <end position="339"/>
    </location>
</feature>
<dbReference type="Proteomes" id="UP000596742">
    <property type="component" value="Unassembled WGS sequence"/>
</dbReference>
<name>A0A8B6GF84_MYTGA</name>
<protein>
    <recommendedName>
        <fullName evidence="4">SRCR domain-containing protein</fullName>
    </recommendedName>
</protein>
<comment type="caution">
    <text evidence="5">The sequence shown here is derived from an EMBL/GenBank/DDBJ whole genome shotgun (WGS) entry which is preliminary data.</text>
</comment>
<evidence type="ECO:0000256" key="2">
    <source>
        <dbReference type="PROSITE-ProRule" id="PRU00196"/>
    </source>
</evidence>
<feature type="transmembrane region" description="Helical" evidence="3">
    <location>
        <begin position="386"/>
        <end position="406"/>
    </location>
</feature>
<reference evidence="5" key="1">
    <citation type="submission" date="2018-11" db="EMBL/GenBank/DDBJ databases">
        <authorList>
            <person name="Alioto T."/>
            <person name="Alioto T."/>
        </authorList>
    </citation>
    <scope>NUCLEOTIDE SEQUENCE</scope>
</reference>
<dbReference type="Pfam" id="PF00530">
    <property type="entry name" value="SRCR"/>
    <property type="match status" value="1"/>
</dbReference>
<evidence type="ECO:0000313" key="6">
    <source>
        <dbReference type="Proteomes" id="UP000596742"/>
    </source>
</evidence>
<dbReference type="InterPro" id="IPR001190">
    <property type="entry name" value="SRCR"/>
</dbReference>